<dbReference type="PANTHER" id="PTHR31589">
    <property type="entry name" value="PROTEIN, PUTATIVE (DUF239)-RELATED-RELATED"/>
    <property type="match status" value="1"/>
</dbReference>
<evidence type="ECO:0000313" key="3">
    <source>
        <dbReference type="Proteomes" id="UP000623129"/>
    </source>
</evidence>
<keyword evidence="3" id="KW-1185">Reference proteome</keyword>
<dbReference type="AlphaFoldDB" id="A0A833RJD8"/>
<dbReference type="PANTHER" id="PTHR31589:SF211">
    <property type="entry name" value="OS06G0682600 PROTEIN"/>
    <property type="match status" value="1"/>
</dbReference>
<dbReference type="PROSITE" id="PS52045">
    <property type="entry name" value="NEPROSIN_PEP_CD"/>
    <property type="match status" value="1"/>
</dbReference>
<evidence type="ECO:0000313" key="2">
    <source>
        <dbReference type="EMBL" id="KAF3340642.1"/>
    </source>
</evidence>
<reference evidence="2" key="1">
    <citation type="submission" date="2020-01" db="EMBL/GenBank/DDBJ databases">
        <title>Genome sequence of Kobresia littledalei, the first chromosome-level genome in the family Cyperaceae.</title>
        <authorList>
            <person name="Qu G."/>
        </authorList>
    </citation>
    <scope>NUCLEOTIDE SEQUENCE</scope>
    <source>
        <strain evidence="2">C.B.Clarke</strain>
        <tissue evidence="2">Leaf</tissue>
    </source>
</reference>
<dbReference type="Pfam" id="PF03080">
    <property type="entry name" value="Neprosin"/>
    <property type="match status" value="1"/>
</dbReference>
<sequence length="233" mass="25464">MVILAIYSFTYKVESEEYRMTSANARGSVDNCSSHDANFGGKIGYNVVSYVNQALYGDSGTRFFTRWTADGYVETGCYNTLCEGFVKVANSPLSPGQVLPISTLDEHHDLQIWIEKDHTEDWWLYASTDNSGSGQIGYWPKSLFSRLAQNATDINFGGLVQAIEGSPSPPMGSGHLPNEGSAAYFANVEYVDQSGRKIAGILPSVVTNKNCYDVGDMKDARFSYGGPGGCLRR</sequence>
<organism evidence="2 3">
    <name type="scientific">Carex littledalei</name>
    <dbReference type="NCBI Taxonomy" id="544730"/>
    <lineage>
        <taxon>Eukaryota</taxon>
        <taxon>Viridiplantae</taxon>
        <taxon>Streptophyta</taxon>
        <taxon>Embryophyta</taxon>
        <taxon>Tracheophyta</taxon>
        <taxon>Spermatophyta</taxon>
        <taxon>Magnoliopsida</taxon>
        <taxon>Liliopsida</taxon>
        <taxon>Poales</taxon>
        <taxon>Cyperaceae</taxon>
        <taxon>Cyperoideae</taxon>
        <taxon>Cariceae</taxon>
        <taxon>Carex</taxon>
        <taxon>Carex subgen. Euthyceras</taxon>
    </lineage>
</organism>
<dbReference type="Proteomes" id="UP000623129">
    <property type="component" value="Unassembled WGS sequence"/>
</dbReference>
<protein>
    <recommendedName>
        <fullName evidence="1">Neprosin PEP catalytic domain-containing protein</fullName>
    </recommendedName>
</protein>
<name>A0A833RJD8_9POAL</name>
<gene>
    <name evidence="2" type="ORF">FCM35_KLT09486</name>
</gene>
<feature type="domain" description="Neprosin PEP catalytic" evidence="1">
    <location>
        <begin position="1"/>
        <end position="231"/>
    </location>
</feature>
<dbReference type="OrthoDB" id="684544at2759"/>
<comment type="caution">
    <text evidence="2">The sequence shown here is derived from an EMBL/GenBank/DDBJ whole genome shotgun (WGS) entry which is preliminary data.</text>
</comment>
<evidence type="ECO:0000259" key="1">
    <source>
        <dbReference type="PROSITE" id="PS52045"/>
    </source>
</evidence>
<dbReference type="InterPro" id="IPR053168">
    <property type="entry name" value="Glutamic_endopeptidase"/>
</dbReference>
<dbReference type="EMBL" id="SWLB01000002">
    <property type="protein sequence ID" value="KAF3340642.1"/>
    <property type="molecule type" value="Genomic_DNA"/>
</dbReference>
<accession>A0A833RJD8</accession>
<proteinExistence type="predicted"/>
<dbReference type="InterPro" id="IPR004314">
    <property type="entry name" value="Neprosin"/>
</dbReference>